<sequence>MARHENTNLSAERVKEVFDEGKAIPDTAVGEELTRELNAQMERHREQMQVPREGLEQALKEKDEEPRRELHVEIQRLQMKVEWLLDDSKRMASHYKLQINQIKETLRALKLKARGYRQARVPDRLRDGFL</sequence>
<protein>
    <submittedName>
        <fullName evidence="2">Uncharacterized protein</fullName>
    </submittedName>
</protein>
<organism evidence="2 3">
    <name type="scientific">Thelephora terrestris</name>
    <dbReference type="NCBI Taxonomy" id="56493"/>
    <lineage>
        <taxon>Eukaryota</taxon>
        <taxon>Fungi</taxon>
        <taxon>Dikarya</taxon>
        <taxon>Basidiomycota</taxon>
        <taxon>Agaricomycotina</taxon>
        <taxon>Agaricomycetes</taxon>
        <taxon>Thelephorales</taxon>
        <taxon>Thelephoraceae</taxon>
        <taxon>Thelephora</taxon>
    </lineage>
</organism>
<keyword evidence="1" id="KW-0175">Coiled coil</keyword>
<name>A0A9P6HK38_9AGAM</name>
<dbReference type="EMBL" id="WIUZ02000004">
    <property type="protein sequence ID" value="KAF9788723.1"/>
    <property type="molecule type" value="Genomic_DNA"/>
</dbReference>
<reference evidence="2" key="2">
    <citation type="submission" date="2020-11" db="EMBL/GenBank/DDBJ databases">
        <authorList>
            <consortium name="DOE Joint Genome Institute"/>
            <person name="Kuo A."/>
            <person name="Miyauchi S."/>
            <person name="Kiss E."/>
            <person name="Drula E."/>
            <person name="Kohler A."/>
            <person name="Sanchez-Garcia M."/>
            <person name="Andreopoulos B."/>
            <person name="Barry K.W."/>
            <person name="Bonito G."/>
            <person name="Buee M."/>
            <person name="Carver A."/>
            <person name="Chen C."/>
            <person name="Cichocki N."/>
            <person name="Clum A."/>
            <person name="Culley D."/>
            <person name="Crous P.W."/>
            <person name="Fauchery L."/>
            <person name="Girlanda M."/>
            <person name="Hayes R."/>
            <person name="Keri Z."/>
            <person name="Labutti K."/>
            <person name="Lipzen A."/>
            <person name="Lombard V."/>
            <person name="Magnuson J."/>
            <person name="Maillard F."/>
            <person name="Morin E."/>
            <person name="Murat C."/>
            <person name="Nolan M."/>
            <person name="Ohm R."/>
            <person name="Pangilinan J."/>
            <person name="Pereira M."/>
            <person name="Perotto S."/>
            <person name="Peter M."/>
            <person name="Riley R."/>
            <person name="Sitrit Y."/>
            <person name="Stielow B."/>
            <person name="Szollosi G."/>
            <person name="Zifcakova L."/>
            <person name="Stursova M."/>
            <person name="Spatafora J.W."/>
            <person name="Tedersoo L."/>
            <person name="Vaario L.-M."/>
            <person name="Yamada A."/>
            <person name="Yan M."/>
            <person name="Wang P."/>
            <person name="Xu J."/>
            <person name="Bruns T."/>
            <person name="Baldrian P."/>
            <person name="Vilgalys R."/>
            <person name="Henrissat B."/>
            <person name="Grigoriev I.V."/>
            <person name="Hibbett D."/>
            <person name="Nagy L.G."/>
            <person name="Martin F.M."/>
        </authorList>
    </citation>
    <scope>NUCLEOTIDE SEQUENCE</scope>
    <source>
        <strain evidence="2">UH-Tt-Lm1</strain>
    </source>
</reference>
<accession>A0A9P6HK38</accession>
<dbReference type="Proteomes" id="UP000736335">
    <property type="component" value="Unassembled WGS sequence"/>
</dbReference>
<evidence type="ECO:0000313" key="3">
    <source>
        <dbReference type="Proteomes" id="UP000736335"/>
    </source>
</evidence>
<comment type="caution">
    <text evidence="2">The sequence shown here is derived from an EMBL/GenBank/DDBJ whole genome shotgun (WGS) entry which is preliminary data.</text>
</comment>
<evidence type="ECO:0000313" key="2">
    <source>
        <dbReference type="EMBL" id="KAF9788723.1"/>
    </source>
</evidence>
<gene>
    <name evidence="2" type="ORF">BJ322DRAFT_1050673</name>
</gene>
<reference evidence="2" key="1">
    <citation type="journal article" date="2020" name="Nat. Commun.">
        <title>Large-scale genome sequencing of mycorrhizal fungi provides insights into the early evolution of symbiotic traits.</title>
        <authorList>
            <person name="Miyauchi S."/>
            <person name="Kiss E."/>
            <person name="Kuo A."/>
            <person name="Drula E."/>
            <person name="Kohler A."/>
            <person name="Sanchez-Garcia M."/>
            <person name="Morin E."/>
            <person name="Andreopoulos B."/>
            <person name="Barry K.W."/>
            <person name="Bonito G."/>
            <person name="Buee M."/>
            <person name="Carver A."/>
            <person name="Chen C."/>
            <person name="Cichocki N."/>
            <person name="Clum A."/>
            <person name="Culley D."/>
            <person name="Crous P.W."/>
            <person name="Fauchery L."/>
            <person name="Girlanda M."/>
            <person name="Hayes R.D."/>
            <person name="Keri Z."/>
            <person name="LaButti K."/>
            <person name="Lipzen A."/>
            <person name="Lombard V."/>
            <person name="Magnuson J."/>
            <person name="Maillard F."/>
            <person name="Murat C."/>
            <person name="Nolan M."/>
            <person name="Ohm R.A."/>
            <person name="Pangilinan J."/>
            <person name="Pereira M.F."/>
            <person name="Perotto S."/>
            <person name="Peter M."/>
            <person name="Pfister S."/>
            <person name="Riley R."/>
            <person name="Sitrit Y."/>
            <person name="Stielow J.B."/>
            <person name="Szollosi G."/>
            <person name="Zifcakova L."/>
            <person name="Stursova M."/>
            <person name="Spatafora J.W."/>
            <person name="Tedersoo L."/>
            <person name="Vaario L.M."/>
            <person name="Yamada A."/>
            <person name="Yan M."/>
            <person name="Wang P."/>
            <person name="Xu J."/>
            <person name="Bruns T."/>
            <person name="Baldrian P."/>
            <person name="Vilgalys R."/>
            <person name="Dunand C."/>
            <person name="Henrissat B."/>
            <person name="Grigoriev I.V."/>
            <person name="Hibbett D."/>
            <person name="Nagy L.G."/>
            <person name="Martin F.M."/>
        </authorList>
    </citation>
    <scope>NUCLEOTIDE SEQUENCE</scope>
    <source>
        <strain evidence="2">UH-Tt-Lm1</strain>
    </source>
</reference>
<proteinExistence type="predicted"/>
<dbReference type="AlphaFoldDB" id="A0A9P6HK38"/>
<evidence type="ECO:0000256" key="1">
    <source>
        <dbReference type="SAM" id="Coils"/>
    </source>
</evidence>
<feature type="coiled-coil region" evidence="1">
    <location>
        <begin position="92"/>
        <end position="119"/>
    </location>
</feature>
<keyword evidence="3" id="KW-1185">Reference proteome</keyword>